<dbReference type="InterPro" id="IPR058968">
    <property type="entry name" value="YoqH-like"/>
</dbReference>
<dbReference type="Pfam" id="PF26349">
    <property type="entry name" value="YoqH"/>
    <property type="match status" value="1"/>
</dbReference>
<proteinExistence type="predicted"/>
<reference evidence="1" key="1">
    <citation type="submission" date="2018-12" db="EMBL/GenBank/DDBJ databases">
        <authorList>
            <person name="Sun L."/>
            <person name="Chen Z."/>
        </authorList>
    </citation>
    <scope>NUCLEOTIDE SEQUENCE [LARGE SCALE GENOMIC DNA]</scope>
    <source>
        <strain evidence="1">3-2-2</strain>
    </source>
</reference>
<keyword evidence="2" id="KW-1185">Reference proteome</keyword>
<gene>
    <name evidence="1" type="ORF">D4T97_005200</name>
</gene>
<dbReference type="EMBL" id="QYTV02000002">
    <property type="protein sequence ID" value="RST76181.1"/>
    <property type="molecule type" value="Genomic_DNA"/>
</dbReference>
<evidence type="ECO:0000313" key="2">
    <source>
        <dbReference type="Proteomes" id="UP000287156"/>
    </source>
</evidence>
<sequence length="87" mass="10253">MIKTLKCKGYRINLLNVVEYAQLCTNKYKHSWSSPSWTIAFGNYDGNEEFAFKPNEIYWRFRLYPTPEIDSPTWAAGFDEITAEMIM</sequence>
<comment type="caution">
    <text evidence="1">The sequence shown here is derived from an EMBL/GenBank/DDBJ whole genome shotgun (WGS) entry which is preliminary data.</text>
</comment>
<accession>A0A429Y455</accession>
<organism evidence="1 2">
    <name type="scientific">Siminovitchia acidinfaciens</name>
    <dbReference type="NCBI Taxonomy" id="2321395"/>
    <lineage>
        <taxon>Bacteria</taxon>
        <taxon>Bacillati</taxon>
        <taxon>Bacillota</taxon>
        <taxon>Bacilli</taxon>
        <taxon>Bacillales</taxon>
        <taxon>Bacillaceae</taxon>
        <taxon>Siminovitchia</taxon>
    </lineage>
</organism>
<evidence type="ECO:0000313" key="1">
    <source>
        <dbReference type="EMBL" id="RST76181.1"/>
    </source>
</evidence>
<protein>
    <submittedName>
        <fullName evidence="1">Uncharacterized protein</fullName>
    </submittedName>
</protein>
<dbReference type="AlphaFoldDB" id="A0A429Y455"/>
<dbReference type="Proteomes" id="UP000287156">
    <property type="component" value="Unassembled WGS sequence"/>
</dbReference>
<name>A0A429Y455_9BACI</name>